<feature type="region of interest" description="Disordered" evidence="1">
    <location>
        <begin position="121"/>
        <end position="140"/>
    </location>
</feature>
<gene>
    <name evidence="2" type="ORF">GCM10023116_17110</name>
</gene>
<evidence type="ECO:0000313" key="2">
    <source>
        <dbReference type="EMBL" id="GAA4649437.1"/>
    </source>
</evidence>
<sequence length="343" mass="36552">MSEDQTTTDSGNVITEDDGFGTDRDLDGDELFIAGVNGDNSAVGSVVQGEYGRLIINSDGSYRYELDNSSAAVQRLTTNQTVTDVFTYTVTDRNGSASVAELVITIEGLDEPFVPLDPDPAPPEERPGFDIPGRPDGEIPSINPGRESTLLDFLDARINPVRLTVQLQDQVVTEGVYNFSLPGNAFEHSDPAQLIRMEAMLSDGSQLPDYIRFDTQNGAFMVDADAAIALGIESVDIRVVGRDLIGNEAGASFNITFAGTVIAASDVVDQLNQLEAPAAGEVQPEKISEEIEGEAAADHATDKGDDLSLNAPASLEEQLERAGAQGFIQSRDKLITDLITLGA</sequence>
<protein>
    <recommendedName>
        <fullName evidence="4">RapA2 cadherin-like domain-containing protein</fullName>
    </recommendedName>
</protein>
<dbReference type="SUPFAM" id="SSF49313">
    <property type="entry name" value="Cadherin-like"/>
    <property type="match status" value="1"/>
</dbReference>
<dbReference type="Gene3D" id="2.60.40.10">
    <property type="entry name" value="Immunoglobulins"/>
    <property type="match status" value="2"/>
</dbReference>
<dbReference type="EMBL" id="BAABFL010000133">
    <property type="protein sequence ID" value="GAA4649437.1"/>
    <property type="molecule type" value="Genomic_DNA"/>
</dbReference>
<comment type="caution">
    <text evidence="2">The sequence shown here is derived from an EMBL/GenBank/DDBJ whole genome shotgun (WGS) entry which is preliminary data.</text>
</comment>
<evidence type="ECO:0000313" key="3">
    <source>
        <dbReference type="Proteomes" id="UP001500604"/>
    </source>
</evidence>
<evidence type="ECO:0000256" key="1">
    <source>
        <dbReference type="SAM" id="MobiDB-lite"/>
    </source>
</evidence>
<dbReference type="NCBIfam" id="TIGR01965">
    <property type="entry name" value="VCBS_repeat"/>
    <property type="match status" value="1"/>
</dbReference>
<accession>A0ABP8V0N3</accession>
<dbReference type="Proteomes" id="UP001500604">
    <property type="component" value="Unassembled WGS sequence"/>
</dbReference>
<organism evidence="2 3">
    <name type="scientific">Kistimonas scapharcae</name>
    <dbReference type="NCBI Taxonomy" id="1036133"/>
    <lineage>
        <taxon>Bacteria</taxon>
        <taxon>Pseudomonadati</taxon>
        <taxon>Pseudomonadota</taxon>
        <taxon>Gammaproteobacteria</taxon>
        <taxon>Oceanospirillales</taxon>
        <taxon>Endozoicomonadaceae</taxon>
        <taxon>Kistimonas</taxon>
    </lineage>
</organism>
<evidence type="ECO:0008006" key="4">
    <source>
        <dbReference type="Google" id="ProtNLM"/>
    </source>
</evidence>
<dbReference type="InterPro" id="IPR010221">
    <property type="entry name" value="VCBS_dom"/>
</dbReference>
<dbReference type="Pfam" id="PF17963">
    <property type="entry name" value="Big_9"/>
    <property type="match status" value="1"/>
</dbReference>
<reference evidence="3" key="1">
    <citation type="journal article" date="2019" name="Int. J. Syst. Evol. Microbiol.">
        <title>The Global Catalogue of Microorganisms (GCM) 10K type strain sequencing project: providing services to taxonomists for standard genome sequencing and annotation.</title>
        <authorList>
            <consortium name="The Broad Institute Genomics Platform"/>
            <consortium name="The Broad Institute Genome Sequencing Center for Infectious Disease"/>
            <person name="Wu L."/>
            <person name="Ma J."/>
        </authorList>
    </citation>
    <scope>NUCLEOTIDE SEQUENCE [LARGE SCALE GENOMIC DNA]</scope>
    <source>
        <strain evidence="3">JCM 17805</strain>
    </source>
</reference>
<proteinExistence type="predicted"/>
<dbReference type="InterPro" id="IPR013783">
    <property type="entry name" value="Ig-like_fold"/>
</dbReference>
<dbReference type="InterPro" id="IPR015919">
    <property type="entry name" value="Cadherin-like_sf"/>
</dbReference>
<feature type="compositionally biased region" description="Polar residues" evidence="1">
    <location>
        <begin position="1"/>
        <end position="13"/>
    </location>
</feature>
<name>A0ABP8V0N3_9GAMM</name>
<feature type="region of interest" description="Disordered" evidence="1">
    <location>
        <begin position="1"/>
        <end position="22"/>
    </location>
</feature>
<feature type="compositionally biased region" description="Basic and acidic residues" evidence="1">
    <location>
        <begin position="123"/>
        <end position="137"/>
    </location>
</feature>
<keyword evidence="3" id="KW-1185">Reference proteome</keyword>